<dbReference type="InterPro" id="IPR020845">
    <property type="entry name" value="AMP-binding_CS"/>
</dbReference>
<feature type="domain" description="AMP-binding enzyme C-terminal" evidence="2">
    <location>
        <begin position="617"/>
        <end position="700"/>
    </location>
</feature>
<dbReference type="EMBL" id="KZ819357">
    <property type="protein sequence ID" value="PWN45087.1"/>
    <property type="molecule type" value="Genomic_DNA"/>
</dbReference>
<name>A0A316W5F1_9BASI</name>
<dbReference type="PROSITE" id="PS00455">
    <property type="entry name" value="AMP_BINDING"/>
    <property type="match status" value="1"/>
</dbReference>
<organism evidence="3 4">
    <name type="scientific">Ceraceosorus guamensis</name>
    <dbReference type="NCBI Taxonomy" id="1522189"/>
    <lineage>
        <taxon>Eukaryota</taxon>
        <taxon>Fungi</taxon>
        <taxon>Dikarya</taxon>
        <taxon>Basidiomycota</taxon>
        <taxon>Ustilaginomycotina</taxon>
        <taxon>Exobasidiomycetes</taxon>
        <taxon>Ceraceosorales</taxon>
        <taxon>Ceraceosoraceae</taxon>
        <taxon>Ceraceosorus</taxon>
    </lineage>
</organism>
<dbReference type="RefSeq" id="XP_025372247.1">
    <property type="nucleotide sequence ID" value="XM_025512177.1"/>
</dbReference>
<dbReference type="Gene3D" id="3.40.50.12780">
    <property type="entry name" value="N-terminal domain of ligase-like"/>
    <property type="match status" value="1"/>
</dbReference>
<evidence type="ECO:0000313" key="3">
    <source>
        <dbReference type="EMBL" id="PWN45087.1"/>
    </source>
</evidence>
<feature type="domain" description="AMP-dependent synthetase/ligase" evidence="1">
    <location>
        <begin position="137"/>
        <end position="562"/>
    </location>
</feature>
<reference evidence="3 4" key="1">
    <citation type="journal article" date="2018" name="Mol. Biol. Evol.">
        <title>Broad Genomic Sampling Reveals a Smut Pathogenic Ancestry of the Fungal Clade Ustilaginomycotina.</title>
        <authorList>
            <person name="Kijpornyongpan T."/>
            <person name="Mondo S.J."/>
            <person name="Barry K."/>
            <person name="Sandor L."/>
            <person name="Lee J."/>
            <person name="Lipzen A."/>
            <person name="Pangilinan J."/>
            <person name="LaButti K."/>
            <person name="Hainaut M."/>
            <person name="Henrissat B."/>
            <person name="Grigoriev I.V."/>
            <person name="Spatafora J.W."/>
            <person name="Aime M.C."/>
        </authorList>
    </citation>
    <scope>NUCLEOTIDE SEQUENCE [LARGE SCALE GENOMIC DNA]</scope>
    <source>
        <strain evidence="3 4">MCA 4658</strain>
    </source>
</reference>
<dbReference type="Pfam" id="PF00501">
    <property type="entry name" value="AMP-binding"/>
    <property type="match status" value="1"/>
</dbReference>
<dbReference type="InterPro" id="IPR045851">
    <property type="entry name" value="AMP-bd_C_sf"/>
</dbReference>
<dbReference type="STRING" id="1522189.A0A316W5F1"/>
<dbReference type="Proteomes" id="UP000245783">
    <property type="component" value="Unassembled WGS sequence"/>
</dbReference>
<dbReference type="InterPro" id="IPR042099">
    <property type="entry name" value="ANL_N_sf"/>
</dbReference>
<evidence type="ECO:0000259" key="2">
    <source>
        <dbReference type="Pfam" id="PF13193"/>
    </source>
</evidence>
<sequence>MSLRTKSWSWMQACAALRSRQPCDALLTVKQHECDPLRAPLRRQGAPWTVCRFLAAKSGSRLASCSPHPTLRHSQTDQLLSRVAGSTSTPLIQDQSLSQWWRALVHKHAEQPALISAHEPADAHERAPSKKLPGDEDCLRWTFRELDTHVRRLASGLLRMGIKRGDRVAVLMMNCSAMAALQLATAYVHAPLVTLNPSYSPLQLRKALNHVKAKALFIIPCLRDSDYIKHLRSILPTLREAAKGAPILRDDQVPTLQHVVLFDNITARPDGWPNLSAYCAAGGDFAGALDQLHGWAIDYRDVLDQGPQIAPQEIADSPNAAINLQLTSGTTGDPKAVVLNSINLINNATVLGNIMELTPNDLLANIPPLFHCFGLTLGNLAAWSRGAGVLYASEGFSPARALRSAARENATAIHGVPSHFVSELELLRLAKQASVMSESERAKVCSSLRKDGVRDGEVWSFGSLRTGFMSGSTIPVELMRSCIEELGADKLTVVYGMTETSPVSFGASIHDSVERRCTTVGQIVDHAHAKIVAGDDVTGSPVPVGQAGELWIGGYLVMSEYFEDEEKTAEAIVEQEGIRWIKTGDVAVMDGEGYVQICGRVKDVIIRGGENLFPPVIENCINQLGGIAASAVVAVPHERLGEVVGVFVQISTDRGDARRPSALQIREHVKTEISGQAAPQWVWSVEEGGVGAMPTTASGKVQKVILRQWASELSAKGEGAVVSRKGELAHNSVE</sequence>
<keyword evidence="4" id="KW-1185">Reference proteome</keyword>
<dbReference type="InParanoid" id="A0A316W5F1"/>
<dbReference type="PANTHER" id="PTHR43201:SF30">
    <property type="entry name" value="AMP-DEPENDENT SYNTHETASE_LIGASE DOMAIN-CONTAINING PROTEIN"/>
    <property type="match status" value="1"/>
</dbReference>
<dbReference type="Gene3D" id="3.30.300.30">
    <property type="match status" value="1"/>
</dbReference>
<dbReference type="GO" id="GO:0031956">
    <property type="term" value="F:medium-chain fatty acid-CoA ligase activity"/>
    <property type="evidence" value="ECO:0007669"/>
    <property type="project" value="TreeGrafter"/>
</dbReference>
<dbReference type="Pfam" id="PF13193">
    <property type="entry name" value="AMP-binding_C"/>
    <property type="match status" value="1"/>
</dbReference>
<dbReference type="SUPFAM" id="SSF56801">
    <property type="entry name" value="Acetyl-CoA synthetase-like"/>
    <property type="match status" value="1"/>
</dbReference>
<dbReference type="GO" id="GO:0006631">
    <property type="term" value="P:fatty acid metabolic process"/>
    <property type="evidence" value="ECO:0007669"/>
    <property type="project" value="TreeGrafter"/>
</dbReference>
<dbReference type="OrthoDB" id="10253115at2759"/>
<dbReference type="PANTHER" id="PTHR43201">
    <property type="entry name" value="ACYL-COA SYNTHETASE"/>
    <property type="match status" value="1"/>
</dbReference>
<gene>
    <name evidence="3" type="ORF">IE81DRAFT_298221</name>
</gene>
<accession>A0A316W5F1</accession>
<dbReference type="GeneID" id="37034047"/>
<dbReference type="AlphaFoldDB" id="A0A316W5F1"/>
<evidence type="ECO:0000313" key="4">
    <source>
        <dbReference type="Proteomes" id="UP000245783"/>
    </source>
</evidence>
<proteinExistence type="predicted"/>
<evidence type="ECO:0000259" key="1">
    <source>
        <dbReference type="Pfam" id="PF00501"/>
    </source>
</evidence>
<dbReference type="InterPro" id="IPR025110">
    <property type="entry name" value="AMP-bd_C"/>
</dbReference>
<protein>
    <submittedName>
        <fullName evidence="3">Acetyl-CoA synthetase-like protein</fullName>
    </submittedName>
</protein>
<dbReference type="InterPro" id="IPR000873">
    <property type="entry name" value="AMP-dep_synth/lig_dom"/>
</dbReference>